<evidence type="ECO:0000256" key="1">
    <source>
        <dbReference type="SAM" id="MobiDB-lite"/>
    </source>
</evidence>
<feature type="signal peptide" evidence="2">
    <location>
        <begin position="1"/>
        <end position="18"/>
    </location>
</feature>
<dbReference type="RefSeq" id="XP_015407319.1">
    <property type="nucleotide sequence ID" value="XM_015550221.1"/>
</dbReference>
<dbReference type="AlphaFoldDB" id="A0A0L1J3L2"/>
<reference evidence="3 4" key="1">
    <citation type="submission" date="2014-06" db="EMBL/GenBank/DDBJ databases">
        <title>The Genome of the Aflatoxigenic Filamentous Fungus Aspergillus nomius.</title>
        <authorList>
            <person name="Moore M.G."/>
            <person name="Shannon B.M."/>
            <person name="Brian M.M."/>
        </authorList>
    </citation>
    <scope>NUCLEOTIDE SEQUENCE [LARGE SCALE GENOMIC DNA]</scope>
    <source>
        <strain evidence="3 4">NRRL 13137</strain>
    </source>
</reference>
<dbReference type="GeneID" id="26806768"/>
<comment type="caution">
    <text evidence="3">The sequence shown here is derived from an EMBL/GenBank/DDBJ whole genome shotgun (WGS) entry which is preliminary data.</text>
</comment>
<keyword evidence="2" id="KW-0732">Signal</keyword>
<protein>
    <submittedName>
        <fullName evidence="3">Uncharacterized protein</fullName>
    </submittedName>
</protein>
<evidence type="ECO:0000313" key="3">
    <source>
        <dbReference type="EMBL" id="KNG86396.1"/>
    </source>
</evidence>
<evidence type="ECO:0000313" key="4">
    <source>
        <dbReference type="Proteomes" id="UP000037505"/>
    </source>
</evidence>
<sequence>MKATTIGTLLLAAGTALAVPGKRAQKDVAISAFSASQNDQQGFVTFSLSDPNYNKAPISANVIWERPGNPPSNARTGDGAYLVRFPDGVDDISTFTLQVQRVNGTSGFSLTVDDAAEDTNWHCHDVDGSQNGKKCHFNGNIVFTPPSPSSSPSPSASPSASPSLTPSASPSPTPSAEPSS</sequence>
<dbReference type="Proteomes" id="UP000037505">
    <property type="component" value="Unassembled WGS sequence"/>
</dbReference>
<accession>A0A0L1J3L2</accession>
<dbReference type="OrthoDB" id="4416590at2759"/>
<proteinExistence type="predicted"/>
<evidence type="ECO:0000256" key="2">
    <source>
        <dbReference type="SAM" id="SignalP"/>
    </source>
</evidence>
<dbReference type="EMBL" id="JNOM01000117">
    <property type="protein sequence ID" value="KNG86396.1"/>
    <property type="molecule type" value="Genomic_DNA"/>
</dbReference>
<feature type="chain" id="PRO_5005553114" evidence="2">
    <location>
        <begin position="19"/>
        <end position="180"/>
    </location>
</feature>
<feature type="compositionally biased region" description="Low complexity" evidence="1">
    <location>
        <begin position="152"/>
        <end position="168"/>
    </location>
</feature>
<gene>
    <name evidence="3" type="ORF">ANOM_004964</name>
</gene>
<feature type="compositionally biased region" description="Pro residues" evidence="1">
    <location>
        <begin position="169"/>
        <end position="180"/>
    </location>
</feature>
<keyword evidence="4" id="KW-1185">Reference proteome</keyword>
<feature type="region of interest" description="Disordered" evidence="1">
    <location>
        <begin position="140"/>
        <end position="180"/>
    </location>
</feature>
<organism evidence="3 4">
    <name type="scientific">Aspergillus nomiae NRRL (strain ATCC 15546 / NRRL 13137 / CBS 260.88 / M93)</name>
    <dbReference type="NCBI Taxonomy" id="1509407"/>
    <lineage>
        <taxon>Eukaryota</taxon>
        <taxon>Fungi</taxon>
        <taxon>Dikarya</taxon>
        <taxon>Ascomycota</taxon>
        <taxon>Pezizomycotina</taxon>
        <taxon>Eurotiomycetes</taxon>
        <taxon>Eurotiomycetidae</taxon>
        <taxon>Eurotiales</taxon>
        <taxon>Aspergillaceae</taxon>
        <taxon>Aspergillus</taxon>
        <taxon>Aspergillus subgen. Circumdati</taxon>
    </lineage>
</organism>
<name>A0A0L1J3L2_ASPN3</name>